<gene>
    <name evidence="2" type="ORF">QWY14_03710</name>
</gene>
<protein>
    <submittedName>
        <fullName evidence="2">Alpha/beta hydrolase</fullName>
    </submittedName>
</protein>
<evidence type="ECO:0000313" key="2">
    <source>
        <dbReference type="EMBL" id="MDN7240878.1"/>
    </source>
</evidence>
<feature type="domain" description="AB hydrolase-1" evidence="1">
    <location>
        <begin position="45"/>
        <end position="212"/>
    </location>
</feature>
<evidence type="ECO:0000259" key="1">
    <source>
        <dbReference type="Pfam" id="PF00561"/>
    </source>
</evidence>
<dbReference type="EMBL" id="JAUJWV010000001">
    <property type="protein sequence ID" value="MDN7240878.1"/>
    <property type="molecule type" value="Genomic_DNA"/>
</dbReference>
<dbReference type="InterPro" id="IPR000073">
    <property type="entry name" value="AB_hydrolase_1"/>
</dbReference>
<dbReference type="SUPFAM" id="SSF53474">
    <property type="entry name" value="alpha/beta-Hydrolases"/>
    <property type="match status" value="1"/>
</dbReference>
<reference evidence="2 3" key="1">
    <citation type="submission" date="2023-06" db="EMBL/GenBank/DDBJ databases">
        <title>Novel species in genus Planococcus.</title>
        <authorList>
            <person name="Ning S."/>
        </authorList>
    </citation>
    <scope>NUCLEOTIDE SEQUENCE [LARGE SCALE GENOMIC DNA]</scope>
    <source>
        <strain evidence="2 3">N028</strain>
    </source>
</reference>
<keyword evidence="2" id="KW-0378">Hydrolase</keyword>
<organism evidence="2 3">
    <name type="scientific">Planococcus shixiaomingii</name>
    <dbReference type="NCBI Taxonomy" id="3058393"/>
    <lineage>
        <taxon>Bacteria</taxon>
        <taxon>Bacillati</taxon>
        <taxon>Bacillota</taxon>
        <taxon>Bacilli</taxon>
        <taxon>Bacillales</taxon>
        <taxon>Caryophanaceae</taxon>
        <taxon>Planococcus</taxon>
    </lineage>
</organism>
<dbReference type="GO" id="GO:0016787">
    <property type="term" value="F:hydrolase activity"/>
    <property type="evidence" value="ECO:0007669"/>
    <property type="project" value="UniProtKB-KW"/>
</dbReference>
<name>A0ABT8MZJ2_9BACL</name>
<accession>A0ABT8MZJ2</accession>
<dbReference type="PANTHER" id="PTHR46438:SF2">
    <property type="entry name" value="ALPHA_BETA-HYDROLASES SUPERFAMILY PROTEIN"/>
    <property type="match status" value="1"/>
</dbReference>
<dbReference type="PANTHER" id="PTHR46438">
    <property type="entry name" value="ALPHA/BETA-HYDROLASES SUPERFAMILY PROTEIN"/>
    <property type="match status" value="1"/>
</dbReference>
<dbReference type="Pfam" id="PF00561">
    <property type="entry name" value="Abhydrolase_1"/>
    <property type="match status" value="1"/>
</dbReference>
<dbReference type="Gene3D" id="3.40.50.1820">
    <property type="entry name" value="alpha/beta hydrolase"/>
    <property type="match status" value="1"/>
</dbReference>
<dbReference type="RefSeq" id="WP_301722781.1">
    <property type="nucleotide sequence ID" value="NZ_JAUJWV010000001.1"/>
</dbReference>
<sequence length="337" mass="38273">MYENPFEQLSGTITTKKIVEAGFHEKQFHTGKVNLNYVVGPNNGPAMVLIPAQMGIWESYQKVMVPLSKKFQVFVVEIRGHGKSSWTPGDYSWKSIGDDMEAFLKNAVKRSALLAGNSSGGIIALWCAANLPDLVTGIVLEDAPVFSAEMPRFKNHDRFVYNGLQHLVDNIGDPFNRDLANYFCGLEMPVSETRTKKVPDFFIRYLSKKIKKFEREYPGMPVEVGYPNTLRLLLKSLSMFDPDFSRAFVDGRIYEGMDHAESLRRVKCPVLVLHADWRRYPHYGLVGAMDEDDAKRILELVPSAVYKKISANHVIHAFEPKKFIGAIEEFIETEQLF</sequence>
<comment type="caution">
    <text evidence="2">The sequence shown here is derived from an EMBL/GenBank/DDBJ whole genome shotgun (WGS) entry which is preliminary data.</text>
</comment>
<dbReference type="Proteomes" id="UP001172055">
    <property type="component" value="Unassembled WGS sequence"/>
</dbReference>
<proteinExistence type="predicted"/>
<dbReference type="InterPro" id="IPR029058">
    <property type="entry name" value="AB_hydrolase_fold"/>
</dbReference>
<evidence type="ECO:0000313" key="3">
    <source>
        <dbReference type="Proteomes" id="UP001172055"/>
    </source>
</evidence>
<keyword evidence="3" id="KW-1185">Reference proteome</keyword>